<dbReference type="InterPro" id="IPR058525">
    <property type="entry name" value="DUF8212"/>
</dbReference>
<accession>A0AAD6HWJ5</accession>
<evidence type="ECO:0000259" key="2">
    <source>
        <dbReference type="Pfam" id="PF26640"/>
    </source>
</evidence>
<evidence type="ECO:0008006" key="5">
    <source>
        <dbReference type="Google" id="ProtNLM"/>
    </source>
</evidence>
<feature type="domain" description="DUF8212" evidence="2">
    <location>
        <begin position="255"/>
        <end position="328"/>
    </location>
</feature>
<dbReference type="Pfam" id="PF26640">
    <property type="entry name" value="DUF8212"/>
    <property type="match status" value="1"/>
</dbReference>
<dbReference type="EMBL" id="JAQJAN010000001">
    <property type="protein sequence ID" value="KAJ5740376.1"/>
    <property type="molecule type" value="Genomic_DNA"/>
</dbReference>
<keyword evidence="4" id="KW-1185">Reference proteome</keyword>
<name>A0AAD6HWJ5_9EURO</name>
<dbReference type="Pfam" id="PF06985">
    <property type="entry name" value="HET"/>
    <property type="match status" value="1"/>
</dbReference>
<evidence type="ECO:0000313" key="3">
    <source>
        <dbReference type="EMBL" id="KAJ5740376.1"/>
    </source>
</evidence>
<organism evidence="3 4">
    <name type="scientific">Penicillium malachiteum</name>
    <dbReference type="NCBI Taxonomy" id="1324776"/>
    <lineage>
        <taxon>Eukaryota</taxon>
        <taxon>Fungi</taxon>
        <taxon>Dikarya</taxon>
        <taxon>Ascomycota</taxon>
        <taxon>Pezizomycotina</taxon>
        <taxon>Eurotiomycetes</taxon>
        <taxon>Eurotiomycetidae</taxon>
        <taxon>Eurotiales</taxon>
        <taxon>Aspergillaceae</taxon>
        <taxon>Penicillium</taxon>
    </lineage>
</organism>
<protein>
    <recommendedName>
        <fullName evidence="5">Heterokaryon incompatibility domain-containing protein</fullName>
    </recommendedName>
</protein>
<dbReference type="Proteomes" id="UP001215712">
    <property type="component" value="Unassembled WGS sequence"/>
</dbReference>
<dbReference type="InterPro" id="IPR010730">
    <property type="entry name" value="HET"/>
</dbReference>
<evidence type="ECO:0000313" key="4">
    <source>
        <dbReference type="Proteomes" id="UP001215712"/>
    </source>
</evidence>
<dbReference type="PANTHER" id="PTHR10622">
    <property type="entry name" value="HET DOMAIN-CONTAINING PROTEIN"/>
    <property type="match status" value="1"/>
</dbReference>
<reference evidence="3" key="1">
    <citation type="journal article" date="2023" name="IMA Fungus">
        <title>Comparative genomic study of the Penicillium genus elucidates a diverse pangenome and 15 lateral gene transfer events.</title>
        <authorList>
            <person name="Petersen C."/>
            <person name="Sorensen T."/>
            <person name="Nielsen M.R."/>
            <person name="Sondergaard T.E."/>
            <person name="Sorensen J.L."/>
            <person name="Fitzpatrick D.A."/>
            <person name="Frisvad J.C."/>
            <person name="Nielsen K.L."/>
        </authorList>
    </citation>
    <scope>NUCLEOTIDE SEQUENCE</scope>
    <source>
        <strain evidence="3">IBT 17514</strain>
    </source>
</reference>
<comment type="caution">
    <text evidence="3">The sequence shown here is derived from an EMBL/GenBank/DDBJ whole genome shotgun (WGS) entry which is preliminary data.</text>
</comment>
<sequence>MRLINTKTLELEEFMDSQMPNYAILSHTWSTNEVSFQEMQGLSSEERAALTSNSDTEVAAQTTPSTGYAKIKYTCQRARRAYMKYVWVDTCCIDKTSSAELSEAINSMMRWYENSEVCYAYLADVPLGVDLESKESAFAKCRWLTRGWTLQELLAPKRLFFLASDWSHLCSRERVSILIGNITGVPLSLLGPREPDSYSAACDYSLKAALNKFSIAKRMSWASRRMTSRKEDTAYCLLGVFGINMPLLYGEGEGAFLRLQEEIIKHSHDQSIFAWHADFSEESLNLSLHSPPRTEDFGAWEISSTLGFLASSPDYFADGGDIISCSISRSTPSFLITNKGLSMNVPLFGGSRGRGLFSLTARSTEI</sequence>
<gene>
    <name evidence="3" type="ORF">N7493_000248</name>
</gene>
<dbReference type="PANTHER" id="PTHR10622:SF10">
    <property type="entry name" value="HET DOMAIN-CONTAINING PROTEIN"/>
    <property type="match status" value="1"/>
</dbReference>
<evidence type="ECO:0000259" key="1">
    <source>
        <dbReference type="Pfam" id="PF06985"/>
    </source>
</evidence>
<feature type="domain" description="Heterokaryon incompatibility" evidence="1">
    <location>
        <begin position="22"/>
        <end position="124"/>
    </location>
</feature>
<dbReference type="AlphaFoldDB" id="A0AAD6HWJ5"/>
<proteinExistence type="predicted"/>
<reference evidence="3" key="2">
    <citation type="submission" date="2023-01" db="EMBL/GenBank/DDBJ databases">
        <authorList>
            <person name="Petersen C."/>
        </authorList>
    </citation>
    <scope>NUCLEOTIDE SEQUENCE</scope>
    <source>
        <strain evidence="3">IBT 17514</strain>
    </source>
</reference>